<evidence type="ECO:0000256" key="11">
    <source>
        <dbReference type="ARBA" id="ARBA00023027"/>
    </source>
</evidence>
<keyword evidence="7 13" id="KW-0479">Metal-binding</keyword>
<dbReference type="GO" id="GO:0046872">
    <property type="term" value="F:metal ion binding"/>
    <property type="evidence" value="ECO:0007669"/>
    <property type="project" value="UniProtKB-KW"/>
</dbReference>
<dbReference type="EC" id="7.1.1.-" evidence="13"/>
<comment type="function">
    <text evidence="13">NDH-1 shuttles electrons from NADH, via FMN and iron-sulfur (Fe-S) centers, to quinones in the respiratory chain.</text>
</comment>
<keyword evidence="9 13" id="KW-0408">Iron</keyword>
<keyword evidence="5 13" id="KW-0285">Flavoprotein</keyword>
<evidence type="ECO:0000256" key="12">
    <source>
        <dbReference type="ARBA" id="ARBA00047712"/>
    </source>
</evidence>
<dbReference type="GO" id="GO:0051287">
    <property type="term" value="F:NAD binding"/>
    <property type="evidence" value="ECO:0007669"/>
    <property type="project" value="UniProtKB-UniRule"/>
</dbReference>
<dbReference type="FunFam" id="1.20.1440.230:FF:000001">
    <property type="entry name" value="Mitochondrial NADH dehydrogenase flavoprotein 1"/>
    <property type="match status" value="1"/>
</dbReference>
<dbReference type="Gene3D" id="1.20.1440.230">
    <property type="entry name" value="NADH-ubiquinone oxidoreductase 51kDa subunit, iron-sulphur binding domain"/>
    <property type="match status" value="1"/>
</dbReference>
<dbReference type="InterPro" id="IPR037207">
    <property type="entry name" value="Nuop51_4Fe4S-bd_sf"/>
</dbReference>
<dbReference type="NCBIfam" id="NF010120">
    <property type="entry name" value="PRK13596.1"/>
    <property type="match status" value="1"/>
</dbReference>
<dbReference type="SUPFAM" id="SSF140490">
    <property type="entry name" value="Nqo1C-terminal domain-like"/>
    <property type="match status" value="1"/>
</dbReference>
<dbReference type="GO" id="GO:0008137">
    <property type="term" value="F:NADH dehydrogenase (ubiquinone) activity"/>
    <property type="evidence" value="ECO:0007669"/>
    <property type="project" value="InterPro"/>
</dbReference>
<evidence type="ECO:0000259" key="15">
    <source>
        <dbReference type="SMART" id="SM00928"/>
    </source>
</evidence>
<dbReference type="InterPro" id="IPR011537">
    <property type="entry name" value="NADH-UbQ_OxRdtase_suF"/>
</dbReference>
<dbReference type="PANTHER" id="PTHR11780:SF10">
    <property type="entry name" value="NADH DEHYDROGENASE [UBIQUINONE] FLAVOPROTEIN 1, MITOCHONDRIAL"/>
    <property type="match status" value="1"/>
</dbReference>
<dbReference type="FunFam" id="3.40.50.11540:FF:000001">
    <property type="entry name" value="NADH dehydrogenase [ubiquinone] flavoprotein 1, mitochondrial"/>
    <property type="match status" value="1"/>
</dbReference>
<dbReference type="NCBIfam" id="TIGR01959">
    <property type="entry name" value="nuoF_fam"/>
    <property type="match status" value="1"/>
</dbReference>
<keyword evidence="10 13" id="KW-0411">Iron-sulfur</keyword>
<dbReference type="PANTHER" id="PTHR11780">
    <property type="entry name" value="NADH-UBIQUINONE OXIDOREDUCTASE FLAVOPROTEIN 1 NDUFV1"/>
    <property type="match status" value="1"/>
</dbReference>
<dbReference type="SMART" id="SM00928">
    <property type="entry name" value="NADH_4Fe-4S"/>
    <property type="match status" value="1"/>
</dbReference>
<evidence type="ECO:0000313" key="16">
    <source>
        <dbReference type="EMBL" id="RUL88373.1"/>
    </source>
</evidence>
<gene>
    <name evidence="16" type="primary">nuoF</name>
    <name evidence="16" type="ORF">TsocGM_07560</name>
</gene>
<evidence type="ECO:0000256" key="9">
    <source>
        <dbReference type="ARBA" id="ARBA00023004"/>
    </source>
</evidence>
<proteinExistence type="inferred from homology"/>
<dbReference type="SUPFAM" id="SSF142984">
    <property type="entry name" value="Nqo1 middle domain-like"/>
    <property type="match status" value="1"/>
</dbReference>
<organism evidence="16 17">
    <name type="scientific">Tautonia sociabilis</name>
    <dbReference type="NCBI Taxonomy" id="2080755"/>
    <lineage>
        <taxon>Bacteria</taxon>
        <taxon>Pseudomonadati</taxon>
        <taxon>Planctomycetota</taxon>
        <taxon>Planctomycetia</taxon>
        <taxon>Isosphaerales</taxon>
        <taxon>Isosphaeraceae</taxon>
        <taxon>Tautonia</taxon>
    </lineage>
</organism>
<keyword evidence="11 13" id="KW-0520">NAD</keyword>
<evidence type="ECO:0000256" key="5">
    <source>
        <dbReference type="ARBA" id="ARBA00022630"/>
    </source>
</evidence>
<reference evidence="16 17" key="1">
    <citation type="submission" date="2018-12" db="EMBL/GenBank/DDBJ databases">
        <authorList>
            <person name="Toschakov S.V."/>
        </authorList>
    </citation>
    <scope>NUCLEOTIDE SEQUENCE [LARGE SCALE GENOMIC DNA]</scope>
    <source>
        <strain evidence="16 17">GM2012</strain>
    </source>
</reference>
<dbReference type="EMBL" id="RYZH01000011">
    <property type="protein sequence ID" value="RUL88373.1"/>
    <property type="molecule type" value="Genomic_DNA"/>
</dbReference>
<comment type="caution">
    <text evidence="16">The sequence shown here is derived from an EMBL/GenBank/DDBJ whole genome shotgun (WGS) entry which is preliminary data.</text>
</comment>
<dbReference type="Pfam" id="PF10589">
    <property type="entry name" value="NADH_4Fe-4S"/>
    <property type="match status" value="1"/>
</dbReference>
<dbReference type="SUPFAM" id="SSF142019">
    <property type="entry name" value="Nqo1 FMN-binding domain-like"/>
    <property type="match status" value="1"/>
</dbReference>
<evidence type="ECO:0000313" key="17">
    <source>
        <dbReference type="Proteomes" id="UP000280296"/>
    </source>
</evidence>
<dbReference type="OrthoDB" id="9761899at2"/>
<dbReference type="InterPro" id="IPR037225">
    <property type="entry name" value="Nuo51_FMN-bd_sf"/>
</dbReference>
<reference evidence="16 17" key="2">
    <citation type="submission" date="2019-01" db="EMBL/GenBank/DDBJ databases">
        <title>Tautonia sociabilis, a novel thermotolerant planctomycete of Isosphaeraceae family, isolated from a 4000 m deep subterranean habitat.</title>
        <authorList>
            <person name="Kovaleva O.L."/>
            <person name="Elcheninov A.G."/>
            <person name="Van Heerden E."/>
            <person name="Toshchakov S.V."/>
            <person name="Novikov A."/>
            <person name="Bonch-Osmolovskaya E.A."/>
            <person name="Kublanov I.V."/>
        </authorList>
    </citation>
    <scope>NUCLEOTIDE SEQUENCE [LARGE SCALE GENOMIC DNA]</scope>
    <source>
        <strain evidence="16 17">GM2012</strain>
    </source>
</reference>
<dbReference type="Gene3D" id="3.10.20.600">
    <property type="match status" value="1"/>
</dbReference>
<dbReference type="PROSITE" id="PS00645">
    <property type="entry name" value="COMPLEX1_51K_2"/>
    <property type="match status" value="1"/>
</dbReference>
<dbReference type="InterPro" id="IPR019575">
    <property type="entry name" value="Nuop51_4Fe4S-bd"/>
</dbReference>
<dbReference type="InterPro" id="IPR050837">
    <property type="entry name" value="ComplexI_51kDa_subunit"/>
</dbReference>
<comment type="similarity">
    <text evidence="3 13">Belongs to the complex I 51 kDa subunit family.</text>
</comment>
<dbReference type="InterPro" id="IPR011538">
    <property type="entry name" value="Nuo51_FMN-bd"/>
</dbReference>
<dbReference type="GO" id="GO:0048038">
    <property type="term" value="F:quinone binding"/>
    <property type="evidence" value="ECO:0007669"/>
    <property type="project" value="UniProtKB-KW"/>
</dbReference>
<evidence type="ECO:0000256" key="10">
    <source>
        <dbReference type="ARBA" id="ARBA00023014"/>
    </source>
</evidence>
<dbReference type="Gene3D" id="6.10.250.1450">
    <property type="match status" value="1"/>
</dbReference>
<dbReference type="AlphaFoldDB" id="A0A432MLS4"/>
<evidence type="ECO:0000256" key="3">
    <source>
        <dbReference type="ARBA" id="ARBA00007523"/>
    </source>
</evidence>
<protein>
    <recommendedName>
        <fullName evidence="13">NADH-quinone oxidoreductase subunit F</fullName>
        <ecNumber evidence="13">7.1.1.-</ecNumber>
    </recommendedName>
</protein>
<comment type="cofactor">
    <cofactor evidence="2 13">
        <name>[4Fe-4S] cluster</name>
        <dbReference type="ChEBI" id="CHEBI:49883"/>
    </cofactor>
</comment>
<feature type="domain" description="NADH-ubiquinone oxidoreductase 51kDa subunit iron-sulphur binding" evidence="15">
    <location>
        <begin position="329"/>
        <end position="374"/>
    </location>
</feature>
<feature type="region of interest" description="Disordered" evidence="14">
    <location>
        <begin position="442"/>
        <end position="471"/>
    </location>
</feature>
<evidence type="ECO:0000256" key="1">
    <source>
        <dbReference type="ARBA" id="ARBA00001917"/>
    </source>
</evidence>
<dbReference type="Gene3D" id="3.40.50.11540">
    <property type="entry name" value="NADH-ubiquinone oxidoreductase 51kDa subunit"/>
    <property type="match status" value="1"/>
</dbReference>
<name>A0A432MLS4_9BACT</name>
<accession>A0A432MLS4</accession>
<evidence type="ECO:0000256" key="7">
    <source>
        <dbReference type="ARBA" id="ARBA00022723"/>
    </source>
</evidence>
<keyword evidence="17" id="KW-1185">Reference proteome</keyword>
<sequence>MAAFEPVLTRNFAVENSQSLKVYEGRGGYQAAKKALTTMSPDELVQLVKDSELRGRGGAGFPTGLKWSFLPKDRAETFMCVNGDESEPATFNNRYLLERDPHQMIEGIIISCFATRASTAYLYNRFEYIAATRVMERAIAEARAAGYLGKNIFGSGFDLEIYVHRGAGAYICGEETGLIESLEGKRGWPRIKPPFPAVEGAFRKPTVVNNIETLCCVPHIVERGADWFKSIGTPKSYGPKLYTISGHVNKQVCVELPLGVTTRQLIEEHAGGVWKGRKAKAAVPGGISMGLLSADELDVPLDFEEIRKTGCLGLGTAAVTVIDDQTPIMDVLYNTCRFFAHESCGQCTPCREGTTWFYKTMKRIKAGGGRLEDLDVMEQLAKNLGITPGTTICGLADGAAWPIKNAMTKFRPELEEYIRSHQQADKKPTALQEAIFRGVSPSLFDSSLPEPSEPLPGPTAPGHNPRVSPGT</sequence>
<comment type="catalytic activity">
    <reaction evidence="12 13">
        <text>a quinone + NADH + 5 H(+)(in) = a quinol + NAD(+) + 4 H(+)(out)</text>
        <dbReference type="Rhea" id="RHEA:57888"/>
        <dbReference type="ChEBI" id="CHEBI:15378"/>
        <dbReference type="ChEBI" id="CHEBI:24646"/>
        <dbReference type="ChEBI" id="CHEBI:57540"/>
        <dbReference type="ChEBI" id="CHEBI:57945"/>
        <dbReference type="ChEBI" id="CHEBI:132124"/>
    </reaction>
</comment>
<dbReference type="GO" id="GO:0003954">
    <property type="term" value="F:NADH dehydrogenase activity"/>
    <property type="evidence" value="ECO:0007669"/>
    <property type="project" value="TreeGrafter"/>
</dbReference>
<evidence type="ECO:0000256" key="6">
    <source>
        <dbReference type="ARBA" id="ARBA00022643"/>
    </source>
</evidence>
<dbReference type="Pfam" id="PF01512">
    <property type="entry name" value="Complex1_51K"/>
    <property type="match status" value="1"/>
</dbReference>
<keyword evidence="6 13" id="KW-0288">FMN</keyword>
<evidence type="ECO:0000256" key="8">
    <source>
        <dbReference type="ARBA" id="ARBA00022967"/>
    </source>
</evidence>
<dbReference type="GO" id="GO:0051539">
    <property type="term" value="F:4 iron, 4 sulfur cluster binding"/>
    <property type="evidence" value="ECO:0007669"/>
    <property type="project" value="UniProtKB-UniRule"/>
</dbReference>
<dbReference type="InterPro" id="IPR001949">
    <property type="entry name" value="NADH-UbQ_OxRdtase_51kDa_CS"/>
</dbReference>
<keyword evidence="13" id="KW-0874">Quinone</keyword>
<dbReference type="Proteomes" id="UP000280296">
    <property type="component" value="Unassembled WGS sequence"/>
</dbReference>
<keyword evidence="4 13" id="KW-0004">4Fe-4S</keyword>
<evidence type="ECO:0000256" key="14">
    <source>
        <dbReference type="SAM" id="MobiDB-lite"/>
    </source>
</evidence>
<comment type="cofactor">
    <cofactor evidence="1 13">
        <name>FMN</name>
        <dbReference type="ChEBI" id="CHEBI:58210"/>
    </cofactor>
</comment>
<evidence type="ECO:0000256" key="4">
    <source>
        <dbReference type="ARBA" id="ARBA00022485"/>
    </source>
</evidence>
<evidence type="ECO:0000256" key="2">
    <source>
        <dbReference type="ARBA" id="ARBA00001966"/>
    </source>
</evidence>
<dbReference type="RefSeq" id="WP_126724700.1">
    <property type="nucleotide sequence ID" value="NZ_RYZH01000011.1"/>
</dbReference>
<keyword evidence="8" id="KW-1278">Translocase</keyword>
<dbReference type="GO" id="GO:0045333">
    <property type="term" value="P:cellular respiration"/>
    <property type="evidence" value="ECO:0007669"/>
    <property type="project" value="TreeGrafter"/>
</dbReference>
<evidence type="ECO:0000256" key="13">
    <source>
        <dbReference type="RuleBase" id="RU364066"/>
    </source>
</evidence>
<keyword evidence="16" id="KW-0560">Oxidoreductase</keyword>
<dbReference type="GO" id="GO:0010181">
    <property type="term" value="F:FMN binding"/>
    <property type="evidence" value="ECO:0007669"/>
    <property type="project" value="InterPro"/>
</dbReference>